<feature type="compositionally biased region" description="Polar residues" evidence="1">
    <location>
        <begin position="849"/>
        <end position="866"/>
    </location>
</feature>
<sequence>MGKDRLHSTIGITGNNQDSLSGAVSIIPSMLHPSSALVMEFLAKIGQVLLRERITTGAVNSNAIRDKNTSIHSSSITSESTQQQSTATLKTLELEQGFVAPSHVQTLRHTRTVSAQTLLDLHALNEHVEFWRSGMPVGHSHNGHQNETRNGYPADNTLDGNIHISGHKPDPTNLILLVQSLYLQVRLLPLGAALADTSMLKSDLSYCMFLVDGQQVSPLGNMGEPLSVPSMGFHPTAKLKVHRLRSAQTTHGSLHLSVVYDHAFADTIPTVRPPPQTKAFQQQSDSNRSKSMPDSNVAGSNPTPTDTPLSASSHIPKIINTSNLNADIGPNGSLQTLTNLRSFTGSPFPSPTMQKRVLDIANLKLLLDEPPSSTLDGSSVGDVSTISQLSAKQTSTPADSKLSLSNQLGTPTKSSLQLLKADIGSIKLRLPPHAPLSALPVMRSSLGQSMLLRTNSASSDDSAEDLIQNHVNTPSPLNTDSSTVGCATTTSTKDKKTPPLISVLISNPALDTCKETFFDAAPIHRPIPLVAQSIHTSTPMRVGLTENTTSHPFHHHSTTPLDLFGSLVGSYEESILSGRMSTLPSRPITFLAEIGVIGIGKCKQSLKCPPHLTLAFPAYFYELLEEESPATPYVGNIDVEWRLAVREDADGNVVYVKDENNVSPITVSPRRSDPLLRRYGCDITSRWGLDANRRRQSLTMTAASLRCETKTNSTQSDVPHETIWPTLPGPGLISSGDSPVSISNASTVQLSRTKQPDHSGYRLPFKGQLQVVIKNPSRTAVKVFLVPYDLRDMPAGSKTFMRQKSYALLPARSPFKNTGAGKEGREVPAFNSSQSSNAEFPSFEATAKPCQQQSTRQSSRANIHTPTSDRLRYAMHLQFVCTEKRRLYLCKSIRVVFSHRAPDSDECLRSVCEGPSKPKYMRLDGGPIVATGGDGGNFSEEESNRLDLLNKKKDNNVGSDGKCMMR</sequence>
<evidence type="ECO:0000313" key="4">
    <source>
        <dbReference type="Proteomes" id="UP000077115"/>
    </source>
</evidence>
<feature type="compositionally biased region" description="Polar residues" evidence="1">
    <location>
        <begin position="278"/>
        <end position="313"/>
    </location>
</feature>
<dbReference type="InterPro" id="IPR025261">
    <property type="entry name" value="Atos-like_cons_dom"/>
</dbReference>
<dbReference type="EMBL" id="DS022305">
    <property type="protein sequence ID" value="OAJ41133.1"/>
    <property type="molecule type" value="Genomic_DNA"/>
</dbReference>
<organism evidence="3 4">
    <name type="scientific">Batrachochytrium dendrobatidis (strain JEL423)</name>
    <dbReference type="NCBI Taxonomy" id="403673"/>
    <lineage>
        <taxon>Eukaryota</taxon>
        <taxon>Fungi</taxon>
        <taxon>Fungi incertae sedis</taxon>
        <taxon>Chytridiomycota</taxon>
        <taxon>Chytridiomycota incertae sedis</taxon>
        <taxon>Chytridiomycetes</taxon>
        <taxon>Rhizophydiales</taxon>
        <taxon>Rhizophydiales incertae sedis</taxon>
        <taxon>Batrachochytrium</taxon>
    </lineage>
</organism>
<protein>
    <recommendedName>
        <fullName evidence="2">Atos-like conserved domain-containing protein</fullName>
    </recommendedName>
</protein>
<dbReference type="PANTHER" id="PTHR13199">
    <property type="entry name" value="GH03947P"/>
    <property type="match status" value="1"/>
</dbReference>
<feature type="domain" description="Atos-like conserved" evidence="2">
    <location>
        <begin position="567"/>
        <end position="634"/>
    </location>
</feature>
<evidence type="ECO:0000259" key="2">
    <source>
        <dbReference type="SMART" id="SM01177"/>
    </source>
</evidence>
<dbReference type="SMART" id="SM01177">
    <property type="entry name" value="DUF4210"/>
    <property type="match status" value="1"/>
</dbReference>
<feature type="compositionally biased region" description="Polar residues" evidence="1">
    <location>
        <begin position="830"/>
        <end position="839"/>
    </location>
</feature>
<feature type="compositionally biased region" description="Polar residues" evidence="1">
    <location>
        <begin position="471"/>
        <end position="487"/>
    </location>
</feature>
<dbReference type="Pfam" id="PF13915">
    <property type="entry name" value="DUF4210"/>
    <property type="match status" value="1"/>
</dbReference>
<name>A0A177WM13_BATDL</name>
<dbReference type="VEuPathDB" id="FungiDB:BDEG_24777"/>
<reference evidence="3 4" key="1">
    <citation type="submission" date="2006-10" db="EMBL/GenBank/DDBJ databases">
        <title>The Genome Sequence of Batrachochytrium dendrobatidis JEL423.</title>
        <authorList>
            <consortium name="The Broad Institute Genome Sequencing Platform"/>
            <person name="Birren B."/>
            <person name="Lander E."/>
            <person name="Galagan J."/>
            <person name="Cuomo C."/>
            <person name="Devon K."/>
            <person name="Jaffe D."/>
            <person name="Butler J."/>
            <person name="Alvarez P."/>
            <person name="Gnerre S."/>
            <person name="Grabherr M."/>
            <person name="Kleber M."/>
            <person name="Mauceli E."/>
            <person name="Brockman W."/>
            <person name="Young S."/>
            <person name="LaButti K."/>
            <person name="Sykes S."/>
            <person name="DeCaprio D."/>
            <person name="Crawford M."/>
            <person name="Koehrsen M."/>
            <person name="Engels R."/>
            <person name="Montgomery P."/>
            <person name="Pearson M."/>
            <person name="Howarth C."/>
            <person name="Larson L."/>
            <person name="White J."/>
            <person name="O'Leary S."/>
            <person name="Kodira C."/>
            <person name="Zeng Q."/>
            <person name="Yandava C."/>
            <person name="Alvarado L."/>
            <person name="Longcore J."/>
            <person name="James T."/>
        </authorList>
    </citation>
    <scope>NUCLEOTIDE SEQUENCE [LARGE SCALE GENOMIC DNA]</scope>
    <source>
        <strain evidence="3 4">JEL423</strain>
    </source>
</reference>
<evidence type="ECO:0000313" key="3">
    <source>
        <dbReference type="EMBL" id="OAJ41133.1"/>
    </source>
</evidence>
<dbReference type="eggNOG" id="KOG2306">
    <property type="taxonomic scope" value="Eukaryota"/>
</dbReference>
<proteinExistence type="predicted"/>
<accession>A0A177WM13</accession>
<feature type="region of interest" description="Disordered" evidence="1">
    <location>
        <begin position="817"/>
        <end position="866"/>
    </location>
</feature>
<dbReference type="PANTHER" id="PTHR13199:SF11">
    <property type="entry name" value="PROTEIN ATOSSA"/>
    <property type="match status" value="1"/>
</dbReference>
<dbReference type="InterPro" id="IPR051506">
    <property type="entry name" value="ATOS_Transcription_Regulators"/>
</dbReference>
<dbReference type="Proteomes" id="UP000077115">
    <property type="component" value="Unassembled WGS sequence"/>
</dbReference>
<dbReference type="Pfam" id="PF13889">
    <property type="entry name" value="Chromosome_seg"/>
    <property type="match status" value="1"/>
</dbReference>
<dbReference type="AlphaFoldDB" id="A0A177WM13"/>
<gene>
    <name evidence="3" type="ORF">BDEG_24777</name>
</gene>
<evidence type="ECO:0000256" key="1">
    <source>
        <dbReference type="SAM" id="MobiDB-lite"/>
    </source>
</evidence>
<feature type="region of interest" description="Disordered" evidence="1">
    <location>
        <begin position="471"/>
        <end position="492"/>
    </location>
</feature>
<dbReference type="InterPro" id="IPR033473">
    <property type="entry name" value="Atos-like_C"/>
</dbReference>
<reference evidence="3 4" key="2">
    <citation type="submission" date="2016-05" db="EMBL/GenBank/DDBJ databases">
        <title>Lineage-specific infection strategies underlie the spectrum of fungal disease in amphibians.</title>
        <authorList>
            <person name="Cuomo C.A."/>
            <person name="Farrer R.A."/>
            <person name="James T."/>
            <person name="Longcore J."/>
            <person name="Birren B."/>
        </authorList>
    </citation>
    <scope>NUCLEOTIDE SEQUENCE [LARGE SCALE GENOMIC DNA]</scope>
    <source>
        <strain evidence="3 4">JEL423</strain>
    </source>
</reference>
<feature type="region of interest" description="Disordered" evidence="1">
    <location>
        <begin position="269"/>
        <end position="313"/>
    </location>
</feature>
<dbReference type="OrthoDB" id="8625101at2759"/>